<reference evidence="3" key="1">
    <citation type="submission" date="2025-08" db="UniProtKB">
        <authorList>
            <consortium name="RefSeq"/>
        </authorList>
    </citation>
    <scope>IDENTIFICATION</scope>
    <source>
        <strain evidence="3">11010-0011.00</strain>
        <tissue evidence="3">Whole body</tissue>
    </source>
</reference>
<organism evidence="2 3">
    <name type="scientific">Drosophila lebanonensis</name>
    <name type="common">Fruit fly</name>
    <name type="synonym">Scaptodrosophila lebanonensis</name>
    <dbReference type="NCBI Taxonomy" id="7225"/>
    <lineage>
        <taxon>Eukaryota</taxon>
        <taxon>Metazoa</taxon>
        <taxon>Ecdysozoa</taxon>
        <taxon>Arthropoda</taxon>
        <taxon>Hexapoda</taxon>
        <taxon>Insecta</taxon>
        <taxon>Pterygota</taxon>
        <taxon>Neoptera</taxon>
        <taxon>Endopterygota</taxon>
        <taxon>Diptera</taxon>
        <taxon>Brachycera</taxon>
        <taxon>Muscomorpha</taxon>
        <taxon>Ephydroidea</taxon>
        <taxon>Drosophilidae</taxon>
        <taxon>Scaptodrosophila</taxon>
    </lineage>
</organism>
<dbReference type="RefSeq" id="XP_030377132.1">
    <property type="nucleotide sequence ID" value="XM_030521272.1"/>
</dbReference>
<evidence type="ECO:0000256" key="1">
    <source>
        <dbReference type="SAM" id="SignalP"/>
    </source>
</evidence>
<dbReference type="AlphaFoldDB" id="A0A6J2TQ98"/>
<gene>
    <name evidence="3" type="primary">LOC115626023</name>
</gene>
<dbReference type="GO" id="GO:0003756">
    <property type="term" value="F:protein disulfide isomerase activity"/>
    <property type="evidence" value="ECO:0007669"/>
    <property type="project" value="TreeGrafter"/>
</dbReference>
<accession>A0A6J2TQ98</accession>
<evidence type="ECO:0000313" key="3">
    <source>
        <dbReference type="RefSeq" id="XP_030377132.1"/>
    </source>
</evidence>
<name>A0A6J2TQ98_DROLE</name>
<dbReference type="GO" id="GO:0005615">
    <property type="term" value="C:extracellular space"/>
    <property type="evidence" value="ECO:0007669"/>
    <property type="project" value="TreeGrafter"/>
</dbReference>
<keyword evidence="2" id="KW-1185">Reference proteome</keyword>
<dbReference type="GO" id="GO:0000139">
    <property type="term" value="C:Golgi membrane"/>
    <property type="evidence" value="ECO:0007669"/>
    <property type="project" value="TreeGrafter"/>
</dbReference>
<dbReference type="Gene3D" id="3.40.30.10">
    <property type="entry name" value="Glutaredoxin"/>
    <property type="match status" value="2"/>
</dbReference>
<keyword evidence="1" id="KW-0732">Signal</keyword>
<sequence length="531" mass="60787">MFWLTYLVLFAPLQWLSSAQLNYMDLYKKIAKVRILREMEFNKHVYETHSKASLILFIDSDSDENVRTAQDFDALISRLEKWELLLSFFVFDCSHKNNADRCHDLGVKRRPELRFIGDEGAKQAEGIKFKTTTAQKNAFKSLDPKDVLKVLPNLMENYSFEMNTGVNFRPNEAAFRTKQVFGKRNITHLAVVWQPDKSTLGRDTILELLNFPVHVRTYNEKGAALDWGMDGKNRLLAVIDRKGHAVHLVPREATVEAYVSSIKELFRLKGHLPAERSQIYLFRNIPNVVLLNDASSFDSLHQPPLRKASLVLFIDSTSEDSWGIANRYRMLEIFLRKWQRLLSLFVFDCAASQAESCRALGVLQLPELYFICATGEKHARFSRKLDSLDSSSIQSELQTLLPNCNFDENRTGVHFQPLTDPSAIQRLFGVGNIEYTAVVWQPPNSTVGHDTILGLLAFPVHVRILTDPQVAAEFGMDAGHNQIVLLDRHGHRVHLALLSKHEPFIKSVTDLFQFINYKPKSSINNSPYNYF</sequence>
<dbReference type="GeneID" id="115626023"/>
<dbReference type="GO" id="GO:0016971">
    <property type="term" value="F:flavin-dependent sulfhydryl oxidase activity"/>
    <property type="evidence" value="ECO:0007669"/>
    <property type="project" value="InterPro"/>
</dbReference>
<feature type="signal peptide" evidence="1">
    <location>
        <begin position="1"/>
        <end position="19"/>
    </location>
</feature>
<dbReference type="PANTHER" id="PTHR22897">
    <property type="entry name" value="QUIESCIN Q6-RELATED SULFHYDRYL OXIDASE"/>
    <property type="match status" value="1"/>
</dbReference>
<dbReference type="InterPro" id="IPR039798">
    <property type="entry name" value="Sulfhydryl_oxidase"/>
</dbReference>
<proteinExistence type="predicted"/>
<evidence type="ECO:0000313" key="2">
    <source>
        <dbReference type="Proteomes" id="UP000504634"/>
    </source>
</evidence>
<dbReference type="GO" id="GO:0006457">
    <property type="term" value="P:protein folding"/>
    <property type="evidence" value="ECO:0007669"/>
    <property type="project" value="TreeGrafter"/>
</dbReference>
<dbReference type="Proteomes" id="UP000504634">
    <property type="component" value="Unplaced"/>
</dbReference>
<protein>
    <submittedName>
        <fullName evidence="3">Uncharacterized protein LOC115626023</fullName>
    </submittedName>
</protein>
<dbReference type="PANTHER" id="PTHR22897:SF8">
    <property type="entry name" value="SULFHYDRYL OXIDASE"/>
    <property type="match status" value="1"/>
</dbReference>
<feature type="chain" id="PRO_5027080789" evidence="1">
    <location>
        <begin position="20"/>
        <end position="531"/>
    </location>
</feature>